<keyword evidence="8 12" id="KW-1133">Transmembrane helix</keyword>
<evidence type="ECO:0000313" key="15">
    <source>
        <dbReference type="Proteomes" id="UP000003688"/>
    </source>
</evidence>
<keyword evidence="9" id="KW-0482">Metalloprotease</keyword>
<evidence type="ECO:0000259" key="13">
    <source>
        <dbReference type="Pfam" id="PF01435"/>
    </source>
</evidence>
<feature type="transmembrane region" description="Helical" evidence="12">
    <location>
        <begin position="67"/>
        <end position="86"/>
    </location>
</feature>
<dbReference type="GO" id="GO:0004222">
    <property type="term" value="F:metalloendopeptidase activity"/>
    <property type="evidence" value="ECO:0007669"/>
    <property type="project" value="InterPro"/>
</dbReference>
<evidence type="ECO:0000313" key="14">
    <source>
        <dbReference type="EMBL" id="EEF62229.1"/>
    </source>
</evidence>
<proteinExistence type="predicted"/>
<protein>
    <submittedName>
        <fullName evidence="14">Peptidase M48 Ste24p</fullName>
    </submittedName>
</protein>
<feature type="transmembrane region" description="Helical" evidence="12">
    <location>
        <begin position="388"/>
        <end position="406"/>
    </location>
</feature>
<keyword evidence="3" id="KW-0645">Protease</keyword>
<dbReference type="AlphaFoldDB" id="B9XCN3"/>
<feature type="domain" description="Peptidase M48" evidence="13">
    <location>
        <begin position="197"/>
        <end position="368"/>
    </location>
</feature>
<keyword evidence="10 12" id="KW-0472">Membrane</keyword>
<feature type="transmembrane region" description="Helical" evidence="12">
    <location>
        <begin position="130"/>
        <end position="153"/>
    </location>
</feature>
<keyword evidence="7" id="KW-0862">Zinc</keyword>
<dbReference type="PANTHER" id="PTHR43221">
    <property type="entry name" value="PROTEASE HTPX"/>
    <property type="match status" value="1"/>
</dbReference>
<evidence type="ECO:0000256" key="12">
    <source>
        <dbReference type="SAM" id="Phobius"/>
    </source>
</evidence>
<evidence type="ECO:0000256" key="9">
    <source>
        <dbReference type="ARBA" id="ARBA00023049"/>
    </source>
</evidence>
<keyword evidence="4 12" id="KW-0812">Transmembrane</keyword>
<dbReference type="Gene3D" id="3.30.2010.10">
    <property type="entry name" value="Metalloproteases ('zincins'), catalytic domain"/>
    <property type="match status" value="1"/>
</dbReference>
<dbReference type="GO" id="GO:0046872">
    <property type="term" value="F:metal ion binding"/>
    <property type="evidence" value="ECO:0007669"/>
    <property type="project" value="UniProtKB-KW"/>
</dbReference>
<evidence type="ECO:0000256" key="3">
    <source>
        <dbReference type="ARBA" id="ARBA00022670"/>
    </source>
</evidence>
<evidence type="ECO:0000256" key="10">
    <source>
        <dbReference type="ARBA" id="ARBA00023136"/>
    </source>
</evidence>
<evidence type="ECO:0000256" key="6">
    <source>
        <dbReference type="ARBA" id="ARBA00022801"/>
    </source>
</evidence>
<evidence type="ECO:0000256" key="7">
    <source>
        <dbReference type="ARBA" id="ARBA00022833"/>
    </source>
</evidence>
<accession>B9XCN3</accession>
<gene>
    <name evidence="14" type="ORF">Cflav_PD4864</name>
</gene>
<sequence>MVDQNCQVAPDCYDAAHEGEPMTQLLWQIPALFLGAFALAFATNWLSLIPWRRTGSAHWTERARLLWPARVSATSNTLVIPAVLYLTLKLCYPQAAGAWFLLVVAALLGAILGTLSMNREIFAGYDSRRLLQHLAAFWVLHLGIWLFFLGGVALMPEEFGWVTLPIIIIILAFHFFWQYGLNLKFLRLVKLLKPATPRLVQIVQQTSSKMRVQVKEVWMLEGPMAQAYAFPTTNVLLFSNRLLELCDDAEVSSICAHELGHLTESKTTLAGRLLGSLAIFPWLLIKPAMNYLGFFGLVLIAVLMFVVLRFSRSLSLRMEKRADQIAKENELDDGAYAQALEKVYRENLLPAVNPTNKQTHPHLYDRLLAAGVTPDYPRPKAPAKQTRMGMVMAMGVGFLVAANFILPSLHGGKPLIANAPTSYTNSPPLQNPDPQPIRLLSF</sequence>
<feature type="transmembrane region" description="Helical" evidence="12">
    <location>
        <begin position="25"/>
        <end position="46"/>
    </location>
</feature>
<feature type="transmembrane region" description="Helical" evidence="12">
    <location>
        <begin position="269"/>
        <end position="285"/>
    </location>
</feature>
<dbReference type="InterPro" id="IPR050083">
    <property type="entry name" value="HtpX_protease"/>
</dbReference>
<feature type="transmembrane region" description="Helical" evidence="12">
    <location>
        <begin position="159"/>
        <end position="177"/>
    </location>
</feature>
<evidence type="ECO:0000256" key="1">
    <source>
        <dbReference type="ARBA" id="ARBA00001947"/>
    </source>
</evidence>
<dbReference type="Proteomes" id="UP000003688">
    <property type="component" value="Unassembled WGS sequence"/>
</dbReference>
<dbReference type="PANTHER" id="PTHR43221:SF2">
    <property type="entry name" value="PROTEASE HTPX HOMOLOG"/>
    <property type="match status" value="1"/>
</dbReference>
<comment type="cofactor">
    <cofactor evidence="1">
        <name>Zn(2+)</name>
        <dbReference type="ChEBI" id="CHEBI:29105"/>
    </cofactor>
</comment>
<evidence type="ECO:0000256" key="11">
    <source>
        <dbReference type="SAM" id="MobiDB-lite"/>
    </source>
</evidence>
<comment type="caution">
    <text evidence="14">The sequence shown here is derived from an EMBL/GenBank/DDBJ whole genome shotgun (WGS) entry which is preliminary data.</text>
</comment>
<evidence type="ECO:0000256" key="2">
    <source>
        <dbReference type="ARBA" id="ARBA00022475"/>
    </source>
</evidence>
<dbReference type="InterPro" id="IPR001915">
    <property type="entry name" value="Peptidase_M48"/>
</dbReference>
<feature type="transmembrane region" description="Helical" evidence="12">
    <location>
        <begin position="291"/>
        <end position="311"/>
    </location>
</feature>
<keyword evidence="2" id="KW-1003">Cell membrane</keyword>
<evidence type="ECO:0000256" key="4">
    <source>
        <dbReference type="ARBA" id="ARBA00022692"/>
    </source>
</evidence>
<organism evidence="14 15">
    <name type="scientific">Pedosphaera parvula (strain Ellin514)</name>
    <dbReference type="NCBI Taxonomy" id="320771"/>
    <lineage>
        <taxon>Bacteria</taxon>
        <taxon>Pseudomonadati</taxon>
        <taxon>Verrucomicrobiota</taxon>
        <taxon>Pedosphaerae</taxon>
        <taxon>Pedosphaerales</taxon>
        <taxon>Pedosphaeraceae</taxon>
        <taxon>Pedosphaera</taxon>
    </lineage>
</organism>
<evidence type="ECO:0000256" key="8">
    <source>
        <dbReference type="ARBA" id="ARBA00022989"/>
    </source>
</evidence>
<feature type="transmembrane region" description="Helical" evidence="12">
    <location>
        <begin position="98"/>
        <end position="118"/>
    </location>
</feature>
<dbReference type="STRING" id="320771.Cflav_PD4864"/>
<name>B9XCN3_PEDPL</name>
<keyword evidence="5" id="KW-0479">Metal-binding</keyword>
<reference evidence="14 15" key="1">
    <citation type="journal article" date="2011" name="J. Bacteriol.">
        <title>Genome sequence of 'Pedosphaera parvula' Ellin514, an aerobic Verrucomicrobial isolate from pasture soil.</title>
        <authorList>
            <person name="Kant R."/>
            <person name="van Passel M.W."/>
            <person name="Sangwan P."/>
            <person name="Palva A."/>
            <person name="Lucas S."/>
            <person name="Copeland A."/>
            <person name="Lapidus A."/>
            <person name="Glavina Del Rio T."/>
            <person name="Dalin E."/>
            <person name="Tice H."/>
            <person name="Bruce D."/>
            <person name="Goodwin L."/>
            <person name="Pitluck S."/>
            <person name="Chertkov O."/>
            <person name="Larimer F.W."/>
            <person name="Land M.L."/>
            <person name="Hauser L."/>
            <person name="Brettin T.S."/>
            <person name="Detter J.C."/>
            <person name="Han S."/>
            <person name="de Vos W.M."/>
            <person name="Janssen P.H."/>
            <person name="Smidt H."/>
        </authorList>
    </citation>
    <scope>NUCLEOTIDE SEQUENCE [LARGE SCALE GENOMIC DNA]</scope>
    <source>
        <strain evidence="14 15">Ellin514</strain>
    </source>
</reference>
<dbReference type="EMBL" id="ABOX02000005">
    <property type="protein sequence ID" value="EEF62229.1"/>
    <property type="molecule type" value="Genomic_DNA"/>
</dbReference>
<keyword evidence="15" id="KW-1185">Reference proteome</keyword>
<evidence type="ECO:0000256" key="5">
    <source>
        <dbReference type="ARBA" id="ARBA00022723"/>
    </source>
</evidence>
<keyword evidence="6" id="KW-0378">Hydrolase</keyword>
<dbReference type="GO" id="GO:0006508">
    <property type="term" value="P:proteolysis"/>
    <property type="evidence" value="ECO:0007669"/>
    <property type="project" value="UniProtKB-KW"/>
</dbReference>
<dbReference type="Pfam" id="PF01435">
    <property type="entry name" value="Peptidase_M48"/>
    <property type="match status" value="1"/>
</dbReference>
<feature type="region of interest" description="Disordered" evidence="11">
    <location>
        <begin position="423"/>
        <end position="442"/>
    </location>
</feature>